<keyword evidence="3" id="KW-1185">Reference proteome</keyword>
<feature type="region of interest" description="Disordered" evidence="1">
    <location>
        <begin position="375"/>
        <end position="423"/>
    </location>
</feature>
<dbReference type="AlphaFoldDB" id="A0AAV0B8E1"/>
<accession>A0AAV0B8E1</accession>
<feature type="compositionally biased region" description="Polar residues" evidence="1">
    <location>
        <begin position="378"/>
        <end position="387"/>
    </location>
</feature>
<feature type="compositionally biased region" description="Polar residues" evidence="1">
    <location>
        <begin position="404"/>
        <end position="423"/>
    </location>
</feature>
<protein>
    <submittedName>
        <fullName evidence="2">Expressed protein</fullName>
    </submittedName>
</protein>
<evidence type="ECO:0000313" key="2">
    <source>
        <dbReference type="EMBL" id="CAH7683452.1"/>
    </source>
</evidence>
<reference evidence="2" key="1">
    <citation type="submission" date="2022-06" db="EMBL/GenBank/DDBJ databases">
        <authorList>
            <consortium name="SYNGENTA / RWTH Aachen University"/>
        </authorList>
    </citation>
    <scope>NUCLEOTIDE SEQUENCE</scope>
</reference>
<feature type="region of interest" description="Disordered" evidence="1">
    <location>
        <begin position="228"/>
        <end position="338"/>
    </location>
</feature>
<evidence type="ECO:0000313" key="3">
    <source>
        <dbReference type="Proteomes" id="UP001153365"/>
    </source>
</evidence>
<feature type="non-terminal residue" evidence="2">
    <location>
        <position position="1"/>
    </location>
</feature>
<proteinExistence type="predicted"/>
<name>A0AAV0B8E1_PHAPC</name>
<feature type="compositionally biased region" description="Basic residues" evidence="1">
    <location>
        <begin position="168"/>
        <end position="179"/>
    </location>
</feature>
<feature type="compositionally biased region" description="Low complexity" evidence="1">
    <location>
        <begin position="388"/>
        <end position="403"/>
    </location>
</feature>
<feature type="region of interest" description="Disordered" evidence="1">
    <location>
        <begin position="157"/>
        <end position="184"/>
    </location>
</feature>
<feature type="compositionally biased region" description="Polar residues" evidence="1">
    <location>
        <begin position="1"/>
        <end position="15"/>
    </location>
</feature>
<dbReference type="Proteomes" id="UP001153365">
    <property type="component" value="Unassembled WGS sequence"/>
</dbReference>
<evidence type="ECO:0000256" key="1">
    <source>
        <dbReference type="SAM" id="MobiDB-lite"/>
    </source>
</evidence>
<feature type="compositionally biased region" description="Polar residues" evidence="1">
    <location>
        <begin position="229"/>
        <end position="246"/>
    </location>
</feature>
<feature type="compositionally biased region" description="Low complexity" evidence="1">
    <location>
        <begin position="296"/>
        <end position="332"/>
    </location>
</feature>
<feature type="compositionally biased region" description="Low complexity" evidence="1">
    <location>
        <begin position="252"/>
        <end position="272"/>
    </location>
</feature>
<feature type="region of interest" description="Disordered" evidence="1">
    <location>
        <begin position="1"/>
        <end position="34"/>
    </location>
</feature>
<gene>
    <name evidence="2" type="ORF">PPACK8108_LOCUS16975</name>
</gene>
<comment type="caution">
    <text evidence="2">The sequence shown here is derived from an EMBL/GenBank/DDBJ whole genome shotgun (WGS) entry which is preliminary data.</text>
</comment>
<sequence length="441" mass="49111">MSSDPTQNIKTTPSKHGNPRCGQTPMSQRHHRSKDQSIYSSSLFSISSCPQSSSLADSYLFPWLSDIRSTTKKSCRKIINYLPPRLRFFGSSDPNSEAQALLRIILRKHLSHLQLQQKHQYALLLKQQKQQEQFERATQKLALKQQQAWQKQLAKEKALAQKETGSVPKKKNTNKKSKKPNQDIVFPGDALLKTFLLNNGGYLDDSEDEGDDEDDDYYNYVPQPLLWSRKSQSTSNTAQNLSSDPKPTNKALLLSSSHSSGSSSAVSPLPCSHLSKLRDFKITSPPPPRNMSDYESYSIPSNPSSNFPSPAMTFTSSRSSSSSNNKNISPASVTSNGAIINKKTHTTLIPRSASLSFKPKPLQSRINSKFDDLKHQSPIKSTQTRVTKNSNKSKMINKSPISPTSTRYLPSNHHSNSRLSNANSTTKLCRSNLSHCTSLNS</sequence>
<dbReference type="EMBL" id="CALTRL010004694">
    <property type="protein sequence ID" value="CAH7683452.1"/>
    <property type="molecule type" value="Genomic_DNA"/>
</dbReference>
<feature type="non-terminal residue" evidence="2">
    <location>
        <position position="441"/>
    </location>
</feature>
<organism evidence="2 3">
    <name type="scientific">Phakopsora pachyrhizi</name>
    <name type="common">Asian soybean rust disease fungus</name>
    <dbReference type="NCBI Taxonomy" id="170000"/>
    <lineage>
        <taxon>Eukaryota</taxon>
        <taxon>Fungi</taxon>
        <taxon>Dikarya</taxon>
        <taxon>Basidiomycota</taxon>
        <taxon>Pucciniomycotina</taxon>
        <taxon>Pucciniomycetes</taxon>
        <taxon>Pucciniales</taxon>
        <taxon>Phakopsoraceae</taxon>
        <taxon>Phakopsora</taxon>
    </lineage>
</organism>